<evidence type="ECO:0008006" key="4">
    <source>
        <dbReference type="Google" id="ProtNLM"/>
    </source>
</evidence>
<feature type="signal peptide" evidence="1">
    <location>
        <begin position="1"/>
        <end position="20"/>
    </location>
</feature>
<name>A0A1N7MAE2_9BACT</name>
<organism evidence="2 3">
    <name type="scientific">Belliella pelovolcani</name>
    <dbReference type="NCBI Taxonomy" id="529505"/>
    <lineage>
        <taxon>Bacteria</taxon>
        <taxon>Pseudomonadati</taxon>
        <taxon>Bacteroidota</taxon>
        <taxon>Cytophagia</taxon>
        <taxon>Cytophagales</taxon>
        <taxon>Cyclobacteriaceae</taxon>
        <taxon>Belliella</taxon>
    </lineage>
</organism>
<dbReference type="EMBL" id="FTOP01000005">
    <property type="protein sequence ID" value="SIS83048.1"/>
    <property type="molecule type" value="Genomic_DNA"/>
</dbReference>
<evidence type="ECO:0000313" key="3">
    <source>
        <dbReference type="Proteomes" id="UP000186026"/>
    </source>
</evidence>
<evidence type="ECO:0000313" key="2">
    <source>
        <dbReference type="EMBL" id="SIS83048.1"/>
    </source>
</evidence>
<proteinExistence type="predicted"/>
<dbReference type="STRING" id="529505.SAMN05421761_105241"/>
<feature type="chain" id="PRO_5009943455" description="Outer membrane lipoprotein-sorting protein" evidence="1">
    <location>
        <begin position="21"/>
        <end position="244"/>
    </location>
</feature>
<dbReference type="AlphaFoldDB" id="A0A1N7MAE2"/>
<protein>
    <recommendedName>
        <fullName evidence="4">Outer membrane lipoprotein-sorting protein</fullName>
    </recommendedName>
</protein>
<dbReference type="Proteomes" id="UP000186026">
    <property type="component" value="Unassembled WGS sequence"/>
</dbReference>
<evidence type="ECO:0000256" key="1">
    <source>
        <dbReference type="SAM" id="SignalP"/>
    </source>
</evidence>
<sequence>MKKPIFLLAAALLIGSGAKAEPFNEKEIVQPSVIMLAELDPDEVIAKYIQAVGGMDKISKVKSAYVLTEADFQGTMIETTVKSDSENGRLKQETKVMGQVQQRMILKDGKGFAEMGGQKQELPDEMFELSKSQMYVFPEPHYKALGLSMELRGTEKVEGEEANVLILTLSNGMKTVEYYSVSSGLKLKSSSDAAGDIIYSDYKDVEGVLYPHTITVVSPMLPFPLESKIKSIEFNKVFSDADFN</sequence>
<keyword evidence="1" id="KW-0732">Signal</keyword>
<gene>
    <name evidence="2" type="ORF">SAMN05421761_105241</name>
</gene>
<keyword evidence="3" id="KW-1185">Reference proteome</keyword>
<dbReference type="RefSeq" id="WP_245802664.1">
    <property type="nucleotide sequence ID" value="NZ_FTOP01000005.1"/>
</dbReference>
<accession>A0A1N7MAE2</accession>
<reference evidence="3" key="1">
    <citation type="submission" date="2017-01" db="EMBL/GenBank/DDBJ databases">
        <authorList>
            <person name="Varghese N."/>
            <person name="Submissions S."/>
        </authorList>
    </citation>
    <scope>NUCLEOTIDE SEQUENCE [LARGE SCALE GENOMIC DNA]</scope>
    <source>
        <strain evidence="3">DSM 46698</strain>
    </source>
</reference>